<comment type="caution">
    <text evidence="4">The sequence shown here is derived from an EMBL/GenBank/DDBJ whole genome shotgun (WGS) entry which is preliminary data.</text>
</comment>
<keyword evidence="1" id="KW-0325">Glycoprotein</keyword>
<proteinExistence type="predicted"/>
<dbReference type="InterPro" id="IPR001627">
    <property type="entry name" value="Semap_dom"/>
</dbReference>
<feature type="domain" description="Sema" evidence="3">
    <location>
        <begin position="1"/>
        <end position="172"/>
    </location>
</feature>
<dbReference type="Proteomes" id="UP001482620">
    <property type="component" value="Unassembled WGS sequence"/>
</dbReference>
<accession>A0ABV0T1E2</accession>
<dbReference type="InterPro" id="IPR027231">
    <property type="entry name" value="Semaphorin"/>
</dbReference>
<comment type="caution">
    <text evidence="2">Lacks conserved residue(s) required for the propagation of feature annotation.</text>
</comment>
<evidence type="ECO:0000256" key="1">
    <source>
        <dbReference type="ARBA" id="ARBA00023180"/>
    </source>
</evidence>
<name>A0ABV0T1E2_9TELE</name>
<gene>
    <name evidence="4" type="ORF">ILYODFUR_029933</name>
</gene>
<dbReference type="PROSITE" id="PS51004">
    <property type="entry name" value="SEMA"/>
    <property type="match status" value="1"/>
</dbReference>
<organism evidence="4 5">
    <name type="scientific">Ilyodon furcidens</name>
    <name type="common">goldbreast splitfin</name>
    <dbReference type="NCBI Taxonomy" id="33524"/>
    <lineage>
        <taxon>Eukaryota</taxon>
        <taxon>Metazoa</taxon>
        <taxon>Chordata</taxon>
        <taxon>Craniata</taxon>
        <taxon>Vertebrata</taxon>
        <taxon>Euteleostomi</taxon>
        <taxon>Actinopterygii</taxon>
        <taxon>Neopterygii</taxon>
        <taxon>Teleostei</taxon>
        <taxon>Neoteleostei</taxon>
        <taxon>Acanthomorphata</taxon>
        <taxon>Ovalentaria</taxon>
        <taxon>Atherinomorphae</taxon>
        <taxon>Cyprinodontiformes</taxon>
        <taxon>Goodeidae</taxon>
        <taxon>Ilyodon</taxon>
    </lineage>
</organism>
<evidence type="ECO:0000313" key="4">
    <source>
        <dbReference type="EMBL" id="MEQ2226690.1"/>
    </source>
</evidence>
<protein>
    <recommendedName>
        <fullName evidence="3">Sema domain-containing protein</fullName>
    </recommendedName>
</protein>
<dbReference type="PANTHER" id="PTHR11036:SF144">
    <property type="entry name" value="SEMAPHORIN-7A-LIKE"/>
    <property type="match status" value="1"/>
</dbReference>
<evidence type="ECO:0000256" key="2">
    <source>
        <dbReference type="PROSITE-ProRule" id="PRU00352"/>
    </source>
</evidence>
<dbReference type="SUPFAM" id="SSF101912">
    <property type="entry name" value="Sema domain"/>
    <property type="match status" value="1"/>
</dbReference>
<dbReference type="InterPro" id="IPR015943">
    <property type="entry name" value="WD40/YVTN_repeat-like_dom_sf"/>
</dbReference>
<dbReference type="EMBL" id="JAHRIQ010015929">
    <property type="protein sequence ID" value="MEQ2226690.1"/>
    <property type="molecule type" value="Genomic_DNA"/>
</dbReference>
<dbReference type="InterPro" id="IPR036352">
    <property type="entry name" value="Semap_dom_sf"/>
</dbReference>
<evidence type="ECO:0000259" key="3">
    <source>
        <dbReference type="PROSITE" id="PS51004"/>
    </source>
</evidence>
<evidence type="ECO:0000313" key="5">
    <source>
        <dbReference type="Proteomes" id="UP001482620"/>
    </source>
</evidence>
<reference evidence="4 5" key="1">
    <citation type="submission" date="2021-06" db="EMBL/GenBank/DDBJ databases">
        <authorList>
            <person name="Palmer J.M."/>
        </authorList>
    </citation>
    <scope>NUCLEOTIDE SEQUENCE [LARGE SCALE GENOMIC DNA]</scope>
    <source>
        <strain evidence="5">if_2019</strain>
        <tissue evidence="4">Muscle</tissue>
    </source>
</reference>
<dbReference type="Pfam" id="PF01403">
    <property type="entry name" value="Sema"/>
    <property type="match status" value="1"/>
</dbReference>
<dbReference type="Gene3D" id="2.130.10.10">
    <property type="entry name" value="YVTN repeat-like/Quinoprotein amine dehydrogenase"/>
    <property type="match status" value="1"/>
</dbReference>
<sequence>MWLPYVSQVCMADAGGPKKKLQLIWTSLMNARLYCGHPDRKQHFSELVDVATVHSDRWQDTRVYALFRNEWGISAVCVYTIGDIDNIFTNSPFSGSNADDDVDKQRKKCVPDSTKVAPEVLMKIEMVSEMKEWVLPEKKIGPVLFKHLNYTGIYVHAFRDNPHTVMFLSLSK</sequence>
<dbReference type="PANTHER" id="PTHR11036">
    <property type="entry name" value="SEMAPHORIN"/>
    <property type="match status" value="1"/>
</dbReference>
<keyword evidence="5" id="KW-1185">Reference proteome</keyword>